<protein>
    <recommendedName>
        <fullName evidence="1">STAS domain-containing protein</fullName>
    </recommendedName>
</protein>
<comment type="caution">
    <text evidence="2">The sequence shown here is derived from an EMBL/GenBank/DDBJ whole genome shotgun (WGS) entry which is preliminary data.</text>
</comment>
<keyword evidence="3" id="KW-1185">Reference proteome</keyword>
<evidence type="ECO:0000313" key="2">
    <source>
        <dbReference type="EMBL" id="PZD71321.1"/>
    </source>
</evidence>
<name>A0A2W1JQ04_9CYAN</name>
<evidence type="ECO:0000313" key="3">
    <source>
        <dbReference type="Proteomes" id="UP000248857"/>
    </source>
</evidence>
<proteinExistence type="predicted"/>
<sequence>MEIKTDDYTIWRDAESATVHIQGILRLSGMKEYDPIMEFMLEALGGAEQFTLNLQGLEFLNSSGISMLTMFVIKVRQQGNVKLQIQGSETTLWQTKSLKNLKRLMPSLSLEFA</sequence>
<dbReference type="AlphaFoldDB" id="A0A2W1JQ04"/>
<organism evidence="2 3">
    <name type="scientific">Acaryochloris thomasi RCC1774</name>
    <dbReference type="NCBI Taxonomy" id="1764569"/>
    <lineage>
        <taxon>Bacteria</taxon>
        <taxon>Bacillati</taxon>
        <taxon>Cyanobacteriota</taxon>
        <taxon>Cyanophyceae</taxon>
        <taxon>Acaryochloridales</taxon>
        <taxon>Acaryochloridaceae</taxon>
        <taxon>Acaryochloris</taxon>
        <taxon>Acaryochloris thomasi</taxon>
    </lineage>
</organism>
<dbReference type="RefSeq" id="WP_110988110.1">
    <property type="nucleotide sequence ID" value="NZ_CAWNWM010000018.1"/>
</dbReference>
<dbReference type="OrthoDB" id="9805711at2"/>
<dbReference type="InterPro" id="IPR002645">
    <property type="entry name" value="STAS_dom"/>
</dbReference>
<gene>
    <name evidence="2" type="ORF">C1752_06600</name>
</gene>
<evidence type="ECO:0000259" key="1">
    <source>
        <dbReference type="PROSITE" id="PS50801"/>
    </source>
</evidence>
<accession>A0A2W1JQ04</accession>
<dbReference type="NCBIfam" id="NF047705">
    <property type="entry name" value="slr1659_superfam"/>
    <property type="match status" value="1"/>
</dbReference>
<dbReference type="SUPFAM" id="SSF52091">
    <property type="entry name" value="SpoIIaa-like"/>
    <property type="match status" value="1"/>
</dbReference>
<dbReference type="EMBL" id="PQWO01000018">
    <property type="protein sequence ID" value="PZD71321.1"/>
    <property type="molecule type" value="Genomic_DNA"/>
</dbReference>
<dbReference type="PROSITE" id="PS50801">
    <property type="entry name" value="STAS"/>
    <property type="match status" value="1"/>
</dbReference>
<dbReference type="InterPro" id="IPR036513">
    <property type="entry name" value="STAS_dom_sf"/>
</dbReference>
<dbReference type="Gene3D" id="3.30.750.24">
    <property type="entry name" value="STAS domain"/>
    <property type="match status" value="1"/>
</dbReference>
<dbReference type="Proteomes" id="UP000248857">
    <property type="component" value="Unassembled WGS sequence"/>
</dbReference>
<reference evidence="2 3" key="1">
    <citation type="journal article" date="2018" name="Sci. Rep.">
        <title>A novel species of the marine cyanobacterium Acaryochloris with a unique pigment content and lifestyle.</title>
        <authorList>
            <person name="Partensky F."/>
            <person name="Six C."/>
            <person name="Ratin M."/>
            <person name="Garczarek L."/>
            <person name="Vaulot D."/>
            <person name="Probert I."/>
            <person name="Calteau A."/>
            <person name="Gourvil P."/>
            <person name="Marie D."/>
            <person name="Grebert T."/>
            <person name="Bouchier C."/>
            <person name="Le Panse S."/>
            <person name="Gachenot M."/>
            <person name="Rodriguez F."/>
            <person name="Garrido J.L."/>
        </authorList>
    </citation>
    <scope>NUCLEOTIDE SEQUENCE [LARGE SCALE GENOMIC DNA]</scope>
    <source>
        <strain evidence="2 3">RCC1774</strain>
    </source>
</reference>
<feature type="domain" description="STAS" evidence="1">
    <location>
        <begin position="19"/>
        <end position="113"/>
    </location>
</feature>